<dbReference type="Pfam" id="PF07877">
    <property type="entry name" value="DUF1661"/>
    <property type="match status" value="1"/>
</dbReference>
<reference evidence="1 2" key="1">
    <citation type="submission" date="2013-06" db="EMBL/GenBank/DDBJ databases">
        <authorList>
            <person name="Weinstock G."/>
            <person name="Sodergren E."/>
            <person name="Lobos E.A."/>
            <person name="Fulton L."/>
            <person name="Fulton R."/>
            <person name="Courtney L."/>
            <person name="Fronick C."/>
            <person name="O'Laughlin M."/>
            <person name="Godfrey J."/>
            <person name="Wilson R.M."/>
            <person name="Miner T."/>
            <person name="Farmer C."/>
            <person name="Delehaunty K."/>
            <person name="Cordes M."/>
            <person name="Minx P."/>
            <person name="Tomlinson C."/>
            <person name="Chen J."/>
            <person name="Wollam A."/>
            <person name="Pepin K.H."/>
            <person name="Bhonagiri V."/>
            <person name="Zhang X."/>
            <person name="Warren W."/>
            <person name="Mitreva M."/>
            <person name="Mardis E.R."/>
            <person name="Wilson R.K."/>
        </authorList>
    </citation>
    <scope>NUCLEOTIDE SEQUENCE [LARGE SCALE GENOMIC DNA]</scope>
    <source>
        <strain evidence="1 2">F0570</strain>
    </source>
</reference>
<dbReference type="Proteomes" id="UP000016630">
    <property type="component" value="Unassembled WGS sequence"/>
</dbReference>
<name>A0A0E2LS81_PORGN</name>
<proteinExistence type="predicted"/>
<accession>A0A0E2LS81</accession>
<dbReference type="EMBL" id="AWUW01000037">
    <property type="protein sequence ID" value="ERJ67973.1"/>
    <property type="molecule type" value="Genomic_DNA"/>
</dbReference>
<evidence type="ECO:0000313" key="1">
    <source>
        <dbReference type="EMBL" id="ERJ67973.1"/>
    </source>
</evidence>
<evidence type="ECO:0000313" key="2">
    <source>
        <dbReference type="Proteomes" id="UP000016630"/>
    </source>
</evidence>
<protein>
    <submittedName>
        <fullName evidence="1">Uncharacterized protein</fullName>
    </submittedName>
</protein>
<dbReference type="HOGENOM" id="CLU_170332_0_0_10"/>
<comment type="caution">
    <text evidence="1">The sequence shown here is derived from an EMBL/GenBank/DDBJ whole genome shotgun (WGS) entry which is preliminary data.</text>
</comment>
<dbReference type="InterPro" id="IPR012456">
    <property type="entry name" value="DUF1661"/>
</dbReference>
<dbReference type="AlphaFoldDB" id="A0A0E2LS81"/>
<organism evidence="1 2">
    <name type="scientific">Porphyromonas gingivalis F0570</name>
    <dbReference type="NCBI Taxonomy" id="1227271"/>
    <lineage>
        <taxon>Bacteria</taxon>
        <taxon>Pseudomonadati</taxon>
        <taxon>Bacteroidota</taxon>
        <taxon>Bacteroidia</taxon>
        <taxon>Bacteroidales</taxon>
        <taxon>Porphyromonadaceae</taxon>
        <taxon>Porphyromonas</taxon>
    </lineage>
</organism>
<sequence>MLRSITCCLRNTHRKSSDCGACFLKMWSENFFVLARKFFASRTKTKKISRHPFRRRKRENFGA</sequence>
<gene>
    <name evidence="1" type="ORF">HMPREF1555_00644</name>
</gene>